<name>A0A0G1VH99_9BACT</name>
<dbReference type="SUPFAM" id="SSF51905">
    <property type="entry name" value="FAD/NAD(P)-binding domain"/>
    <property type="match status" value="1"/>
</dbReference>
<dbReference type="EMBL" id="LCPV01000055">
    <property type="protein sequence ID" value="KKW05610.1"/>
    <property type="molecule type" value="Genomic_DNA"/>
</dbReference>
<keyword evidence="3" id="KW-0274">FAD</keyword>
<dbReference type="Gene3D" id="3.50.50.60">
    <property type="entry name" value="FAD/NAD(P)-binding domain"/>
    <property type="match status" value="1"/>
</dbReference>
<evidence type="ECO:0000256" key="1">
    <source>
        <dbReference type="ARBA" id="ARBA00001974"/>
    </source>
</evidence>
<comment type="cofactor">
    <cofactor evidence="1">
        <name>FAD</name>
        <dbReference type="ChEBI" id="CHEBI:57692"/>
    </cofactor>
</comment>
<gene>
    <name evidence="6" type="ORF">UY39_C0055G0002</name>
</gene>
<evidence type="ECO:0000256" key="3">
    <source>
        <dbReference type="ARBA" id="ARBA00022827"/>
    </source>
</evidence>
<protein>
    <submittedName>
        <fullName evidence="6">HI0933 family protein</fullName>
    </submittedName>
</protein>
<dbReference type="Proteomes" id="UP000034589">
    <property type="component" value="Unassembled WGS sequence"/>
</dbReference>
<dbReference type="Gene3D" id="2.40.30.10">
    <property type="entry name" value="Translation factors"/>
    <property type="match status" value="1"/>
</dbReference>
<dbReference type="Pfam" id="PF22780">
    <property type="entry name" value="HI0933_like_1st"/>
    <property type="match status" value="1"/>
</dbReference>
<sequence>MKKNTQQYDLIVIGGGAAGMMMAGRAAECGAHVLLLEKNPELGKKLSITGGGRCNITNAEFNVRTFLDNFPESKEFLFSPFSQFSAKDTLSFFEQKGLELVVEARKRAFPKTQRAEDVTKTMVAYIKKHHVRVVTNACVTSIKQRAGDSYGVKTESGEEYVAPKIAIATGGRAAPETGSTGDGFRFLKKLGHTIALPNPNIVPLKTDATWLHALSGLSLSFMRIRFMQDGKTKIKKLGKILFTHFGISGPLVLNSSFEVGKLLTHGPVTAEIDLFPDSEEPDLDRKVLRLFEKNKNKMAKNVFPEFLPKGLGLAILELPDVALADKKVHSVTKEERQMLVKKMKRLTFGVTGTLGFDKAVIADGGVAPEEVDFKTMTSKLHLNIYLLGDVLNINRPSGGYSLQLAWTTGWVAGTHAAGAGVKSAKSA</sequence>
<dbReference type="InterPro" id="IPR055178">
    <property type="entry name" value="RsdA/BaiN/AoA(So)-like_dom"/>
</dbReference>
<organism evidence="6 7">
    <name type="scientific">Candidatus Kaiserbacteria bacterium GW2011_GWC2_49_12</name>
    <dbReference type="NCBI Taxonomy" id="1618675"/>
    <lineage>
        <taxon>Bacteria</taxon>
        <taxon>Candidatus Kaiseribacteriota</taxon>
    </lineage>
</organism>
<dbReference type="InterPro" id="IPR023166">
    <property type="entry name" value="BaiN-like_dom_sf"/>
</dbReference>
<feature type="domain" description="RsdA/BaiN/AoA(So)-like Rossmann fold-like" evidence="4">
    <location>
        <begin position="9"/>
        <end position="414"/>
    </location>
</feature>
<comment type="caution">
    <text evidence="6">The sequence shown here is derived from an EMBL/GenBank/DDBJ whole genome shotgun (WGS) entry which is preliminary data.</text>
</comment>
<dbReference type="InterPro" id="IPR036188">
    <property type="entry name" value="FAD/NAD-bd_sf"/>
</dbReference>
<dbReference type="InterPro" id="IPR004792">
    <property type="entry name" value="BaiN-like"/>
</dbReference>
<dbReference type="Pfam" id="PF03486">
    <property type="entry name" value="HI0933_like"/>
    <property type="match status" value="1"/>
</dbReference>
<dbReference type="PATRIC" id="fig|1618675.3.peg.641"/>
<dbReference type="InterPro" id="IPR057661">
    <property type="entry name" value="RsdA/BaiN/AoA(So)_Rossmann"/>
</dbReference>
<keyword evidence="2" id="KW-0285">Flavoprotein</keyword>
<dbReference type="SUPFAM" id="SSF160996">
    <property type="entry name" value="HI0933 insert domain-like"/>
    <property type="match status" value="1"/>
</dbReference>
<evidence type="ECO:0000313" key="7">
    <source>
        <dbReference type="Proteomes" id="UP000034589"/>
    </source>
</evidence>
<evidence type="ECO:0000256" key="2">
    <source>
        <dbReference type="ARBA" id="ARBA00022630"/>
    </source>
</evidence>
<proteinExistence type="predicted"/>
<dbReference type="PANTHER" id="PTHR42887:SF2">
    <property type="entry name" value="OS12G0638800 PROTEIN"/>
    <property type="match status" value="1"/>
</dbReference>
<dbReference type="Gene3D" id="1.10.8.260">
    <property type="entry name" value="HI0933 insert domain-like"/>
    <property type="match status" value="1"/>
</dbReference>
<evidence type="ECO:0000313" key="6">
    <source>
        <dbReference type="EMBL" id="KKW05610.1"/>
    </source>
</evidence>
<dbReference type="PANTHER" id="PTHR42887">
    <property type="entry name" value="OS12G0638800 PROTEIN"/>
    <property type="match status" value="1"/>
</dbReference>
<dbReference type="NCBIfam" id="TIGR00275">
    <property type="entry name" value="aminoacetone oxidase family FAD-binding enzyme"/>
    <property type="match status" value="1"/>
</dbReference>
<feature type="domain" description="RsdA/BaiN/AoA(So)-like insert" evidence="5">
    <location>
        <begin position="199"/>
        <end position="360"/>
    </location>
</feature>
<evidence type="ECO:0000259" key="4">
    <source>
        <dbReference type="Pfam" id="PF03486"/>
    </source>
</evidence>
<dbReference type="PRINTS" id="PR00411">
    <property type="entry name" value="PNDRDTASEI"/>
</dbReference>
<evidence type="ECO:0000259" key="5">
    <source>
        <dbReference type="Pfam" id="PF22780"/>
    </source>
</evidence>
<accession>A0A0G1VH99</accession>
<reference evidence="6 7" key="1">
    <citation type="journal article" date="2015" name="Nature">
        <title>rRNA introns, odd ribosomes, and small enigmatic genomes across a large radiation of phyla.</title>
        <authorList>
            <person name="Brown C.T."/>
            <person name="Hug L.A."/>
            <person name="Thomas B.C."/>
            <person name="Sharon I."/>
            <person name="Castelle C.J."/>
            <person name="Singh A."/>
            <person name="Wilkins M.J."/>
            <person name="Williams K.H."/>
            <person name="Banfield J.F."/>
        </authorList>
    </citation>
    <scope>NUCLEOTIDE SEQUENCE [LARGE SCALE GENOMIC DNA]</scope>
</reference>
<dbReference type="AlphaFoldDB" id="A0A0G1VH99"/>